<dbReference type="Proteomes" id="UP001165960">
    <property type="component" value="Unassembled WGS sequence"/>
</dbReference>
<proteinExistence type="predicted"/>
<dbReference type="EMBL" id="QTSX02005802">
    <property type="protein sequence ID" value="KAJ9057358.1"/>
    <property type="molecule type" value="Genomic_DNA"/>
</dbReference>
<gene>
    <name evidence="1" type="ORF">DSO57_1023452</name>
</gene>
<reference evidence="1" key="1">
    <citation type="submission" date="2022-04" db="EMBL/GenBank/DDBJ databases">
        <title>Genome of the entomopathogenic fungus Entomophthora muscae.</title>
        <authorList>
            <person name="Elya C."/>
            <person name="Lovett B.R."/>
            <person name="Lee E."/>
            <person name="Macias A.M."/>
            <person name="Hajek A.E."/>
            <person name="De Bivort B.L."/>
            <person name="Kasson M.T."/>
            <person name="De Fine Licht H.H."/>
            <person name="Stajich J.E."/>
        </authorList>
    </citation>
    <scope>NUCLEOTIDE SEQUENCE</scope>
    <source>
        <strain evidence="1">Berkeley</strain>
    </source>
</reference>
<evidence type="ECO:0000313" key="2">
    <source>
        <dbReference type="Proteomes" id="UP001165960"/>
    </source>
</evidence>
<sequence>MSSFNNNQVNKLFPGLDQIMQGYAGSLNGEASVYGHSQPAGPSASTTQECVLSPATSSMALVAHHAQAATNPNPLSTMASGTSHLSHGVTQKSQNPKTANQMALISSQDGHIPPPANQPVLCSEARHRYTTGNPNLRIEFVLSLS</sequence>
<keyword evidence="2" id="KW-1185">Reference proteome</keyword>
<protein>
    <submittedName>
        <fullName evidence="1">Uncharacterized protein</fullName>
    </submittedName>
</protein>
<organism evidence="1 2">
    <name type="scientific">Entomophthora muscae</name>
    <dbReference type="NCBI Taxonomy" id="34485"/>
    <lineage>
        <taxon>Eukaryota</taxon>
        <taxon>Fungi</taxon>
        <taxon>Fungi incertae sedis</taxon>
        <taxon>Zoopagomycota</taxon>
        <taxon>Entomophthoromycotina</taxon>
        <taxon>Entomophthoromycetes</taxon>
        <taxon>Entomophthorales</taxon>
        <taxon>Entomophthoraceae</taxon>
        <taxon>Entomophthora</taxon>
    </lineage>
</organism>
<name>A0ACC2S4Y2_9FUNG</name>
<comment type="caution">
    <text evidence="1">The sequence shown here is derived from an EMBL/GenBank/DDBJ whole genome shotgun (WGS) entry which is preliminary data.</text>
</comment>
<evidence type="ECO:0000313" key="1">
    <source>
        <dbReference type="EMBL" id="KAJ9057358.1"/>
    </source>
</evidence>
<accession>A0ACC2S4Y2</accession>